<gene>
    <name evidence="4" type="ORF">NTJ_02769</name>
</gene>
<evidence type="ECO:0000256" key="3">
    <source>
        <dbReference type="RuleBase" id="RU000363"/>
    </source>
</evidence>
<proteinExistence type="inferred from homology"/>
<dbReference type="Pfam" id="PF00106">
    <property type="entry name" value="adh_short"/>
    <property type="match status" value="1"/>
</dbReference>
<dbReference type="Gene3D" id="3.40.50.720">
    <property type="entry name" value="NAD(P)-binding Rossmann-like Domain"/>
    <property type="match status" value="1"/>
</dbReference>
<protein>
    <submittedName>
        <fullName evidence="4">Dehydrogenase reductase SDR family member 11-like</fullName>
    </submittedName>
</protein>
<dbReference type="EMBL" id="AP028910">
    <property type="protein sequence ID" value="BES89962.1"/>
    <property type="molecule type" value="Genomic_DNA"/>
</dbReference>
<dbReference type="SUPFAM" id="SSF51735">
    <property type="entry name" value="NAD(P)-binding Rossmann-fold domains"/>
    <property type="match status" value="1"/>
</dbReference>
<accession>A0ABN7AI09</accession>
<dbReference type="InterPro" id="IPR002347">
    <property type="entry name" value="SDR_fam"/>
</dbReference>
<organism evidence="4 5">
    <name type="scientific">Nesidiocoris tenuis</name>
    <dbReference type="NCBI Taxonomy" id="355587"/>
    <lineage>
        <taxon>Eukaryota</taxon>
        <taxon>Metazoa</taxon>
        <taxon>Ecdysozoa</taxon>
        <taxon>Arthropoda</taxon>
        <taxon>Hexapoda</taxon>
        <taxon>Insecta</taxon>
        <taxon>Pterygota</taxon>
        <taxon>Neoptera</taxon>
        <taxon>Paraneoptera</taxon>
        <taxon>Hemiptera</taxon>
        <taxon>Heteroptera</taxon>
        <taxon>Panheteroptera</taxon>
        <taxon>Cimicomorpha</taxon>
        <taxon>Miridae</taxon>
        <taxon>Dicyphina</taxon>
        <taxon>Nesidiocoris</taxon>
    </lineage>
</organism>
<keyword evidence="5" id="KW-1185">Reference proteome</keyword>
<dbReference type="InterPro" id="IPR036291">
    <property type="entry name" value="NAD(P)-bd_dom_sf"/>
</dbReference>
<dbReference type="PANTHER" id="PTHR43115">
    <property type="entry name" value="DEHYDROGENASE/REDUCTASE SDR FAMILY MEMBER 11"/>
    <property type="match status" value="1"/>
</dbReference>
<evidence type="ECO:0000256" key="1">
    <source>
        <dbReference type="ARBA" id="ARBA00006484"/>
    </source>
</evidence>
<evidence type="ECO:0000313" key="5">
    <source>
        <dbReference type="Proteomes" id="UP001307889"/>
    </source>
</evidence>
<evidence type="ECO:0000313" key="4">
    <source>
        <dbReference type="EMBL" id="BES89962.1"/>
    </source>
</evidence>
<dbReference type="PROSITE" id="PS00061">
    <property type="entry name" value="ADH_SHORT"/>
    <property type="match status" value="1"/>
</dbReference>
<comment type="similarity">
    <text evidence="1 3">Belongs to the short-chain dehydrogenases/reductases (SDR) family.</text>
</comment>
<evidence type="ECO:0000256" key="2">
    <source>
        <dbReference type="ARBA" id="ARBA00023002"/>
    </source>
</evidence>
<name>A0ABN7AI09_9HEMI</name>
<sequence>MDRWIGKTAVVTGASAGIGRAIAKLLAENGLTVVAVARREERLKELAASISNSKGGKIVPFTADITKEDQAVAAVRHADSLGGVSVLVNNAGAIQLTQTINGEMDKWRHMFELNVFSLGPLLREGVKSMKNHKIDGHIINVSSISAHGLPMDGGKHIYNATKHAVRVITEGVRAELTAIGSKIKITMISPGVVDTEIFEAGLNPIDVSKMRTLPMLKSEDIALACQHILSTPPNVQVADYIVRPVGETIPA</sequence>
<dbReference type="PRINTS" id="PR00080">
    <property type="entry name" value="SDRFAMILY"/>
</dbReference>
<keyword evidence="2" id="KW-0560">Oxidoreductase</keyword>
<dbReference type="PRINTS" id="PR00081">
    <property type="entry name" value="GDHRDH"/>
</dbReference>
<dbReference type="PANTHER" id="PTHR43115:SF4">
    <property type="entry name" value="DEHYDROGENASE_REDUCTASE SDR FAMILY MEMBER 11"/>
    <property type="match status" value="1"/>
</dbReference>
<reference evidence="4 5" key="1">
    <citation type="submission" date="2023-09" db="EMBL/GenBank/DDBJ databases">
        <title>Nesidiocoris tenuis whole genome shotgun sequence.</title>
        <authorList>
            <person name="Shibata T."/>
            <person name="Shimoda M."/>
            <person name="Kobayashi T."/>
            <person name="Uehara T."/>
        </authorList>
    </citation>
    <scope>NUCLEOTIDE SEQUENCE [LARGE SCALE GENOMIC DNA]</scope>
    <source>
        <strain evidence="4 5">Japan</strain>
    </source>
</reference>
<dbReference type="InterPro" id="IPR020904">
    <property type="entry name" value="Sc_DH/Rdtase_CS"/>
</dbReference>
<dbReference type="Proteomes" id="UP001307889">
    <property type="component" value="Chromosome 2"/>
</dbReference>